<dbReference type="Proteomes" id="UP001139971">
    <property type="component" value="Unassembled WGS sequence"/>
</dbReference>
<evidence type="ECO:0000256" key="1">
    <source>
        <dbReference type="ARBA" id="ARBA00022553"/>
    </source>
</evidence>
<evidence type="ECO:0000313" key="4">
    <source>
        <dbReference type="EMBL" id="MDC8014388.1"/>
    </source>
</evidence>
<gene>
    <name evidence="4" type="ORF">OD750_017720</name>
</gene>
<proteinExistence type="predicted"/>
<accession>A0A9X3YP64</accession>
<evidence type="ECO:0000256" key="2">
    <source>
        <dbReference type="PROSITE-ProRule" id="PRU00169"/>
    </source>
</evidence>
<protein>
    <submittedName>
        <fullName evidence="4">Response regulator</fullName>
    </submittedName>
</protein>
<keyword evidence="1 2" id="KW-0597">Phosphoprotein</keyword>
<dbReference type="SUPFAM" id="SSF52172">
    <property type="entry name" value="CheY-like"/>
    <property type="match status" value="1"/>
</dbReference>
<dbReference type="InterPro" id="IPR050595">
    <property type="entry name" value="Bact_response_regulator"/>
</dbReference>
<dbReference type="PANTHER" id="PTHR44591">
    <property type="entry name" value="STRESS RESPONSE REGULATOR PROTEIN 1"/>
    <property type="match status" value="1"/>
</dbReference>
<feature type="modified residue" description="4-aspartylphosphate" evidence="2">
    <location>
        <position position="107"/>
    </location>
</feature>
<comment type="caution">
    <text evidence="4">The sequence shown here is derived from an EMBL/GenBank/DDBJ whole genome shotgun (WGS) entry which is preliminary data.</text>
</comment>
<feature type="domain" description="Response regulatory" evidence="3">
    <location>
        <begin position="57"/>
        <end position="169"/>
    </location>
</feature>
<dbReference type="GO" id="GO:0000160">
    <property type="term" value="P:phosphorelay signal transduction system"/>
    <property type="evidence" value="ECO:0007669"/>
    <property type="project" value="InterPro"/>
</dbReference>
<dbReference type="Pfam" id="PF00072">
    <property type="entry name" value="Response_reg"/>
    <property type="match status" value="1"/>
</dbReference>
<dbReference type="EMBL" id="JAOVZO020000018">
    <property type="protein sequence ID" value="MDC8014388.1"/>
    <property type="molecule type" value="Genomic_DNA"/>
</dbReference>
<dbReference type="PANTHER" id="PTHR44591:SF25">
    <property type="entry name" value="CHEMOTAXIS TWO-COMPONENT RESPONSE REGULATOR"/>
    <property type="match status" value="1"/>
</dbReference>
<evidence type="ECO:0000259" key="3">
    <source>
        <dbReference type="PROSITE" id="PS50110"/>
    </source>
</evidence>
<dbReference type="InterPro" id="IPR011006">
    <property type="entry name" value="CheY-like_superfamily"/>
</dbReference>
<reference evidence="4" key="1">
    <citation type="submission" date="2023-02" db="EMBL/GenBank/DDBJ databases">
        <title>Tahibacter soli sp. nov. isolated from soil.</title>
        <authorList>
            <person name="Baek J.H."/>
            <person name="Lee J.K."/>
            <person name="Choi D.G."/>
            <person name="Jeon C.O."/>
        </authorList>
    </citation>
    <scope>NUCLEOTIDE SEQUENCE</scope>
    <source>
        <strain evidence="4">BL</strain>
    </source>
</reference>
<dbReference type="AlphaFoldDB" id="A0A9X3YP64"/>
<keyword evidence="5" id="KW-1185">Reference proteome</keyword>
<evidence type="ECO:0000313" key="5">
    <source>
        <dbReference type="Proteomes" id="UP001139971"/>
    </source>
</evidence>
<organism evidence="4 5">
    <name type="scientific">Tahibacter soli</name>
    <dbReference type="NCBI Taxonomy" id="2983605"/>
    <lineage>
        <taxon>Bacteria</taxon>
        <taxon>Pseudomonadati</taxon>
        <taxon>Pseudomonadota</taxon>
        <taxon>Gammaproteobacteria</taxon>
        <taxon>Lysobacterales</taxon>
        <taxon>Rhodanobacteraceae</taxon>
        <taxon>Tahibacter</taxon>
    </lineage>
</organism>
<dbReference type="InterPro" id="IPR001789">
    <property type="entry name" value="Sig_transdc_resp-reg_receiver"/>
</dbReference>
<dbReference type="SMART" id="SM00448">
    <property type="entry name" value="REC"/>
    <property type="match status" value="1"/>
</dbReference>
<dbReference type="RefSeq" id="WP_263545134.1">
    <property type="nucleotide sequence ID" value="NZ_JAOVZO020000018.1"/>
</dbReference>
<name>A0A9X3YP64_9GAMM</name>
<dbReference type="Gene3D" id="3.40.50.2300">
    <property type="match status" value="1"/>
</dbReference>
<sequence>MQNDDSGSRAVRRAAAARTAGACLRRPKYDTLGAPHQDYLRPVKKDLLPAARESAKHILVVDDTVDSRLSLSSLLRVVGYIVYEASDAAQALRLLESSLPIDALVTDVEMPGALNGLALAQYVRAAHPDIAVAIASGGDYASQVTDPAVLFLRKPYKSERLLDYLERACS</sequence>
<dbReference type="PROSITE" id="PS50110">
    <property type="entry name" value="RESPONSE_REGULATORY"/>
    <property type="match status" value="1"/>
</dbReference>